<evidence type="ECO:0000256" key="2">
    <source>
        <dbReference type="ARBA" id="ARBA00023125"/>
    </source>
</evidence>
<feature type="domain" description="HTH luxR-type" evidence="4">
    <location>
        <begin position="170"/>
        <end position="235"/>
    </location>
</feature>
<keyword evidence="3" id="KW-0804">Transcription</keyword>
<evidence type="ECO:0000313" key="6">
    <source>
        <dbReference type="Proteomes" id="UP000737171"/>
    </source>
</evidence>
<evidence type="ECO:0000313" key="5">
    <source>
        <dbReference type="EMBL" id="NRF70703.1"/>
    </source>
</evidence>
<dbReference type="SUPFAM" id="SSF75516">
    <property type="entry name" value="Pheromone-binding domain of LuxR-like quorum-sensing transcription factors"/>
    <property type="match status" value="1"/>
</dbReference>
<evidence type="ECO:0000256" key="1">
    <source>
        <dbReference type="ARBA" id="ARBA00023015"/>
    </source>
</evidence>
<comment type="caution">
    <text evidence="5">The sequence shown here is derived from an EMBL/GenBank/DDBJ whole genome shotgun (WGS) entry which is preliminary data.</text>
</comment>
<dbReference type="Gene3D" id="1.10.10.10">
    <property type="entry name" value="Winged helix-like DNA-binding domain superfamily/Winged helix DNA-binding domain"/>
    <property type="match status" value="1"/>
</dbReference>
<dbReference type="CDD" id="cd06170">
    <property type="entry name" value="LuxR_C_like"/>
    <property type="match status" value="1"/>
</dbReference>
<dbReference type="PANTHER" id="PTHR44688">
    <property type="entry name" value="DNA-BINDING TRANSCRIPTIONAL ACTIVATOR DEVR_DOSR"/>
    <property type="match status" value="1"/>
</dbReference>
<dbReference type="Pfam" id="PF00196">
    <property type="entry name" value="GerE"/>
    <property type="match status" value="1"/>
</dbReference>
<accession>A0ABX2EQ08</accession>
<organism evidence="5 6">
    <name type="scientific">Pseudaquabacterium terrae</name>
    <dbReference type="NCBI Taxonomy" id="2732868"/>
    <lineage>
        <taxon>Bacteria</taxon>
        <taxon>Pseudomonadati</taxon>
        <taxon>Pseudomonadota</taxon>
        <taxon>Betaproteobacteria</taxon>
        <taxon>Burkholderiales</taxon>
        <taxon>Sphaerotilaceae</taxon>
        <taxon>Pseudaquabacterium</taxon>
    </lineage>
</organism>
<dbReference type="Pfam" id="PF03472">
    <property type="entry name" value="Autoind_bind"/>
    <property type="match status" value="1"/>
</dbReference>
<name>A0ABX2EQ08_9BURK</name>
<keyword evidence="2" id="KW-0238">DNA-binding</keyword>
<protein>
    <submittedName>
        <fullName evidence="5">Autoinducer binding domain-containing protein</fullName>
    </submittedName>
</protein>
<reference evidence="5 6" key="1">
    <citation type="submission" date="2020-05" db="EMBL/GenBank/DDBJ databases">
        <title>Aquincola sp. isolate from soil.</title>
        <authorList>
            <person name="Han J."/>
            <person name="Kim D.-U."/>
        </authorList>
    </citation>
    <scope>NUCLEOTIDE SEQUENCE [LARGE SCALE GENOMIC DNA]</scope>
    <source>
        <strain evidence="5 6">S2</strain>
    </source>
</reference>
<dbReference type="InterPro" id="IPR036693">
    <property type="entry name" value="TF_LuxR_autoind-bd_dom_sf"/>
</dbReference>
<dbReference type="InterPro" id="IPR016032">
    <property type="entry name" value="Sig_transdc_resp-reg_C-effctor"/>
</dbReference>
<keyword evidence="6" id="KW-1185">Reference proteome</keyword>
<keyword evidence="1" id="KW-0805">Transcription regulation</keyword>
<dbReference type="EMBL" id="JABRWJ010000009">
    <property type="protein sequence ID" value="NRF70703.1"/>
    <property type="molecule type" value="Genomic_DNA"/>
</dbReference>
<dbReference type="PRINTS" id="PR00038">
    <property type="entry name" value="HTHLUXR"/>
</dbReference>
<dbReference type="Proteomes" id="UP000737171">
    <property type="component" value="Unassembled WGS sequence"/>
</dbReference>
<dbReference type="SUPFAM" id="SSF46894">
    <property type="entry name" value="C-terminal effector domain of the bipartite response regulators"/>
    <property type="match status" value="1"/>
</dbReference>
<dbReference type="RefSeq" id="WP_173130359.1">
    <property type="nucleotide sequence ID" value="NZ_JABRWJ010000009.1"/>
</dbReference>
<dbReference type="Gene3D" id="3.30.450.80">
    <property type="entry name" value="Transcription factor LuxR-like, autoinducer-binding domain"/>
    <property type="match status" value="1"/>
</dbReference>
<dbReference type="InterPro" id="IPR005143">
    <property type="entry name" value="TF_LuxR_autoind-bd_dom"/>
</dbReference>
<gene>
    <name evidence="5" type="ORF">HLB44_27225</name>
</gene>
<sequence length="240" mass="26212">MPTLNDYQAVAEARTKDELLDALLSVANQLDFGLLTSLLVLERPQQPNTVVSLANFPTGYADAANDPAASKRDPVLDRLRRLSVPIVWDQATYINDGAADLWDIQAPFGYRTGVAVCLHLPGARHFVLGIDREKALPKNDVRLTRLLADVQLLAVHAQDAAIRVLAPLAQPARVASLTRRETEVLRWTMLGKDTNAIAQILSLSPSTVKFHAENAIAKLGCETRHAAVLRAIEFGLLASR</sequence>
<dbReference type="PROSITE" id="PS00622">
    <property type="entry name" value="HTH_LUXR_1"/>
    <property type="match status" value="1"/>
</dbReference>
<dbReference type="InterPro" id="IPR000792">
    <property type="entry name" value="Tscrpt_reg_LuxR_C"/>
</dbReference>
<dbReference type="PROSITE" id="PS50043">
    <property type="entry name" value="HTH_LUXR_2"/>
    <property type="match status" value="1"/>
</dbReference>
<dbReference type="PANTHER" id="PTHR44688:SF16">
    <property type="entry name" value="DNA-BINDING TRANSCRIPTIONAL ACTIVATOR DEVR_DOSR"/>
    <property type="match status" value="1"/>
</dbReference>
<dbReference type="InterPro" id="IPR036388">
    <property type="entry name" value="WH-like_DNA-bd_sf"/>
</dbReference>
<proteinExistence type="predicted"/>
<evidence type="ECO:0000256" key="3">
    <source>
        <dbReference type="ARBA" id="ARBA00023163"/>
    </source>
</evidence>
<dbReference type="SMART" id="SM00421">
    <property type="entry name" value="HTH_LUXR"/>
    <property type="match status" value="1"/>
</dbReference>
<evidence type="ECO:0000259" key="4">
    <source>
        <dbReference type="PROSITE" id="PS50043"/>
    </source>
</evidence>